<evidence type="ECO:0000313" key="1">
    <source>
        <dbReference type="EMBL" id="BDQ61366.1"/>
    </source>
</evidence>
<accession>A0AC59HNR4</accession>
<name>A0AC59HNR4_ENTFL</name>
<proteinExistence type="predicted"/>
<dbReference type="EMBL" id="AP026729">
    <property type="protein sequence ID" value="BDQ61366.1"/>
    <property type="molecule type" value="Genomic_DNA"/>
</dbReference>
<sequence length="76" mass="9191">MVVKRRLLRFIKQLNPREALISAGLNNRFKHPHQETLATLEEQKINYYRTDLQGMIYYQWLPWQGLSKAKFVKEQD</sequence>
<gene>
    <name evidence="1" type="ORF">EfsSVR2332_14440</name>
</gene>
<organism evidence="1 2">
    <name type="scientific">Enterococcus faecalis</name>
    <name type="common">Streptococcus faecalis</name>
    <dbReference type="NCBI Taxonomy" id="1351"/>
    <lineage>
        <taxon>Bacteria</taxon>
        <taxon>Bacillati</taxon>
        <taxon>Bacillota</taxon>
        <taxon>Bacilli</taxon>
        <taxon>Lactobacillales</taxon>
        <taxon>Enterococcaceae</taxon>
        <taxon>Enterococcus</taxon>
    </lineage>
</organism>
<dbReference type="Proteomes" id="UP001317613">
    <property type="component" value="Chromosome"/>
</dbReference>
<protein>
    <submittedName>
        <fullName evidence="1">Uncharacterized protein</fullName>
    </submittedName>
</protein>
<evidence type="ECO:0000313" key="2">
    <source>
        <dbReference type="Proteomes" id="UP001317613"/>
    </source>
</evidence>
<reference evidence="1" key="1">
    <citation type="submission" date="2022-08" db="EMBL/GenBank/DDBJ databases">
        <title>Molecular epidemiological analysis of five strains of VanD-type vancomycin-resistant Enterococcus faecalis.</title>
        <authorList>
            <person name="Mimura K."/>
            <person name="Hashimoto Y."/>
            <person name="Tomita H."/>
        </authorList>
    </citation>
    <scope>NUCLEOTIDE SEQUENCE</scope>
    <source>
        <strain evidence="1">SVR2332</strain>
    </source>
</reference>